<keyword evidence="1" id="KW-0805">Transcription regulation</keyword>
<name>A0ABP7ELC7_9ACTN</name>
<evidence type="ECO:0000256" key="2">
    <source>
        <dbReference type="ARBA" id="ARBA00023125"/>
    </source>
</evidence>
<protein>
    <submittedName>
        <fullName evidence="7">TetR/AcrR family transcriptional regulator</fullName>
    </submittedName>
</protein>
<evidence type="ECO:0000256" key="3">
    <source>
        <dbReference type="ARBA" id="ARBA00023163"/>
    </source>
</evidence>
<dbReference type="InterPro" id="IPR001647">
    <property type="entry name" value="HTH_TetR"/>
</dbReference>
<evidence type="ECO:0000256" key="1">
    <source>
        <dbReference type="ARBA" id="ARBA00023015"/>
    </source>
</evidence>
<proteinExistence type="predicted"/>
<feature type="region of interest" description="Disordered" evidence="5">
    <location>
        <begin position="1"/>
        <end position="22"/>
    </location>
</feature>
<accession>A0ABP7ELC7</accession>
<dbReference type="Gene3D" id="1.10.357.10">
    <property type="entry name" value="Tetracycline Repressor, domain 2"/>
    <property type="match status" value="1"/>
</dbReference>
<dbReference type="SUPFAM" id="SSF48498">
    <property type="entry name" value="Tetracyclin repressor-like, C-terminal domain"/>
    <property type="match status" value="1"/>
</dbReference>
<dbReference type="InterPro" id="IPR050109">
    <property type="entry name" value="HTH-type_TetR-like_transc_reg"/>
</dbReference>
<dbReference type="EMBL" id="BAAAYX010000035">
    <property type="protein sequence ID" value="GAA3720019.1"/>
    <property type="molecule type" value="Genomic_DNA"/>
</dbReference>
<dbReference type="SUPFAM" id="SSF46689">
    <property type="entry name" value="Homeodomain-like"/>
    <property type="match status" value="1"/>
</dbReference>
<feature type="domain" description="HTH tetR-type" evidence="6">
    <location>
        <begin position="25"/>
        <end position="85"/>
    </location>
</feature>
<evidence type="ECO:0000256" key="5">
    <source>
        <dbReference type="SAM" id="MobiDB-lite"/>
    </source>
</evidence>
<keyword evidence="2 4" id="KW-0238">DNA-binding</keyword>
<dbReference type="Pfam" id="PF00440">
    <property type="entry name" value="TetR_N"/>
    <property type="match status" value="1"/>
</dbReference>
<evidence type="ECO:0000256" key="4">
    <source>
        <dbReference type="PROSITE-ProRule" id="PRU00335"/>
    </source>
</evidence>
<comment type="caution">
    <text evidence="7">The sequence shown here is derived from an EMBL/GenBank/DDBJ whole genome shotgun (WGS) entry which is preliminary data.</text>
</comment>
<dbReference type="InterPro" id="IPR036271">
    <property type="entry name" value="Tet_transcr_reg_TetR-rel_C_sf"/>
</dbReference>
<evidence type="ECO:0000259" key="6">
    <source>
        <dbReference type="PROSITE" id="PS50977"/>
    </source>
</evidence>
<dbReference type="Proteomes" id="UP001500051">
    <property type="component" value="Unassembled WGS sequence"/>
</dbReference>
<evidence type="ECO:0000313" key="7">
    <source>
        <dbReference type="EMBL" id="GAA3720019.1"/>
    </source>
</evidence>
<sequence>MVSADTSAAEGPRGYVSRLRSQQAADTRDRVVRAAADLFTERGYAGTTLPAVGRRAGVSTETVQNHGPKVQLLRAALDLVSFGAEAGTAVADTELGRQLTGATSAAEAARRSAEVLAVVNERSHGVWMAFSEASRNDATLAAELRRLTAEIAEQTRIALERWRTQGWLRDDVPPDELVRRATAIGSVELWDRFVRVEGQSPQQYRTLITGLLLASLTTGRAAADEFDEATGS</sequence>
<keyword evidence="3" id="KW-0804">Transcription</keyword>
<dbReference type="PANTHER" id="PTHR30055">
    <property type="entry name" value="HTH-TYPE TRANSCRIPTIONAL REGULATOR RUTR"/>
    <property type="match status" value="1"/>
</dbReference>
<dbReference type="PROSITE" id="PS50977">
    <property type="entry name" value="HTH_TETR_2"/>
    <property type="match status" value="1"/>
</dbReference>
<gene>
    <name evidence="7" type="ORF">GCM10022204_45160</name>
</gene>
<organism evidence="7 8">
    <name type="scientific">Microlunatus aurantiacus</name>
    <dbReference type="NCBI Taxonomy" id="446786"/>
    <lineage>
        <taxon>Bacteria</taxon>
        <taxon>Bacillati</taxon>
        <taxon>Actinomycetota</taxon>
        <taxon>Actinomycetes</taxon>
        <taxon>Propionibacteriales</taxon>
        <taxon>Propionibacteriaceae</taxon>
        <taxon>Microlunatus</taxon>
    </lineage>
</organism>
<keyword evidence="8" id="KW-1185">Reference proteome</keyword>
<dbReference type="RefSeq" id="WP_344814729.1">
    <property type="nucleotide sequence ID" value="NZ_BAAAYX010000035.1"/>
</dbReference>
<dbReference type="PANTHER" id="PTHR30055:SF234">
    <property type="entry name" value="HTH-TYPE TRANSCRIPTIONAL REGULATOR BETI"/>
    <property type="match status" value="1"/>
</dbReference>
<dbReference type="InterPro" id="IPR009057">
    <property type="entry name" value="Homeodomain-like_sf"/>
</dbReference>
<reference evidence="8" key="1">
    <citation type="journal article" date="2019" name="Int. J. Syst. Evol. Microbiol.">
        <title>The Global Catalogue of Microorganisms (GCM) 10K type strain sequencing project: providing services to taxonomists for standard genome sequencing and annotation.</title>
        <authorList>
            <consortium name="The Broad Institute Genomics Platform"/>
            <consortium name="The Broad Institute Genome Sequencing Center for Infectious Disease"/>
            <person name="Wu L."/>
            <person name="Ma J."/>
        </authorList>
    </citation>
    <scope>NUCLEOTIDE SEQUENCE [LARGE SCALE GENOMIC DNA]</scope>
    <source>
        <strain evidence="8">JCM 16548</strain>
    </source>
</reference>
<evidence type="ECO:0000313" key="8">
    <source>
        <dbReference type="Proteomes" id="UP001500051"/>
    </source>
</evidence>
<feature type="DNA-binding region" description="H-T-H motif" evidence="4">
    <location>
        <begin position="48"/>
        <end position="67"/>
    </location>
</feature>